<dbReference type="EMBL" id="CAJNOR010002461">
    <property type="protein sequence ID" value="CAF1297584.1"/>
    <property type="molecule type" value="Genomic_DNA"/>
</dbReference>
<evidence type="ECO:0000313" key="2">
    <source>
        <dbReference type="EMBL" id="CAF1297584.1"/>
    </source>
</evidence>
<dbReference type="Proteomes" id="UP000663828">
    <property type="component" value="Unassembled WGS sequence"/>
</dbReference>
<dbReference type="EMBL" id="CAJNOJ010000208">
    <property type="protein sequence ID" value="CAF1291699.1"/>
    <property type="molecule type" value="Genomic_DNA"/>
</dbReference>
<keyword evidence="3" id="KW-1185">Reference proteome</keyword>
<reference evidence="2" key="1">
    <citation type="submission" date="2021-02" db="EMBL/GenBank/DDBJ databases">
        <authorList>
            <person name="Nowell W R."/>
        </authorList>
    </citation>
    <scope>NUCLEOTIDE SEQUENCE</scope>
</reference>
<organism evidence="2 3">
    <name type="scientific">Adineta ricciae</name>
    <name type="common">Rotifer</name>
    <dbReference type="NCBI Taxonomy" id="249248"/>
    <lineage>
        <taxon>Eukaryota</taxon>
        <taxon>Metazoa</taxon>
        <taxon>Spiralia</taxon>
        <taxon>Gnathifera</taxon>
        <taxon>Rotifera</taxon>
        <taxon>Eurotatoria</taxon>
        <taxon>Bdelloidea</taxon>
        <taxon>Adinetida</taxon>
        <taxon>Adinetidae</taxon>
        <taxon>Adineta</taxon>
    </lineage>
</organism>
<proteinExistence type="predicted"/>
<dbReference type="AlphaFoldDB" id="A0A815DIM4"/>
<evidence type="ECO:0000313" key="3">
    <source>
        <dbReference type="Proteomes" id="UP000663828"/>
    </source>
</evidence>
<name>A0A815DIM4_ADIRI</name>
<evidence type="ECO:0000313" key="1">
    <source>
        <dbReference type="EMBL" id="CAF1291699.1"/>
    </source>
</evidence>
<dbReference type="Proteomes" id="UP000663852">
    <property type="component" value="Unassembled WGS sequence"/>
</dbReference>
<sequence>MTSYNYATITEAAIYKRPKQSGPNLVGHWGVMVNVEGHGKYLIHNTPESGTVATAASDMSPKWSLVSSLPVRSNKTIRGCMQASGGAHTNYVSSALARYIMGDTCVGTAAAIGQYLID</sequence>
<gene>
    <name evidence="1" type="ORF">EDS130_LOCUS30123</name>
    <name evidence="2" type="ORF">XAT740_LOCUS28685</name>
</gene>
<comment type="caution">
    <text evidence="2">The sequence shown here is derived from an EMBL/GenBank/DDBJ whole genome shotgun (WGS) entry which is preliminary data.</text>
</comment>
<accession>A0A815DIM4</accession>
<protein>
    <submittedName>
        <fullName evidence="2">Uncharacterized protein</fullName>
    </submittedName>
</protein>
<dbReference type="OrthoDB" id="10018097at2759"/>